<gene>
    <name evidence="1" type="ORF">SAMN05444365_105176</name>
</gene>
<dbReference type="STRING" id="405436.SAMN05444365_105176"/>
<organism evidence="1 2">
    <name type="scientific">Micromonospora pattaloongensis</name>
    <dbReference type="NCBI Taxonomy" id="405436"/>
    <lineage>
        <taxon>Bacteria</taxon>
        <taxon>Bacillati</taxon>
        <taxon>Actinomycetota</taxon>
        <taxon>Actinomycetes</taxon>
        <taxon>Micromonosporales</taxon>
        <taxon>Micromonosporaceae</taxon>
        <taxon>Micromonospora</taxon>
    </lineage>
</organism>
<dbReference type="InterPro" id="IPR029068">
    <property type="entry name" value="Glyas_Bleomycin-R_OHBP_Dase"/>
</dbReference>
<dbReference type="SUPFAM" id="SSF54593">
    <property type="entry name" value="Glyoxalase/Bleomycin resistance protein/Dihydroxybiphenyl dioxygenase"/>
    <property type="match status" value="1"/>
</dbReference>
<accession>A0A1H3Q1U9</accession>
<dbReference type="AlphaFoldDB" id="A0A1H3Q1U9"/>
<reference evidence="2" key="1">
    <citation type="submission" date="2016-10" db="EMBL/GenBank/DDBJ databases">
        <authorList>
            <person name="Varghese N."/>
            <person name="Submissions S."/>
        </authorList>
    </citation>
    <scope>NUCLEOTIDE SEQUENCE [LARGE SCALE GENOMIC DNA]</scope>
    <source>
        <strain evidence="2">DSM 45245</strain>
    </source>
</reference>
<sequence length="86" mass="9134">MSDQPGRYVMHVPFTASDLVAAKAFARAAGRSLSYLPELDPGETTVSLEDAQGVRHRVFCDRRLGAGRRCVLPIGHALACAPAPGT</sequence>
<dbReference type="OrthoDB" id="3398122at2"/>
<protein>
    <submittedName>
        <fullName evidence="1">Uncharacterized protein</fullName>
    </submittedName>
</protein>
<dbReference type="EMBL" id="FNPH01000005">
    <property type="protein sequence ID" value="SDZ07336.1"/>
    <property type="molecule type" value="Genomic_DNA"/>
</dbReference>
<dbReference type="Proteomes" id="UP000242415">
    <property type="component" value="Unassembled WGS sequence"/>
</dbReference>
<evidence type="ECO:0000313" key="2">
    <source>
        <dbReference type="Proteomes" id="UP000242415"/>
    </source>
</evidence>
<keyword evidence="2" id="KW-1185">Reference proteome</keyword>
<evidence type="ECO:0000313" key="1">
    <source>
        <dbReference type="EMBL" id="SDZ07336.1"/>
    </source>
</evidence>
<name>A0A1H3Q1U9_9ACTN</name>
<proteinExistence type="predicted"/>
<dbReference type="RefSeq" id="WP_091557326.1">
    <property type="nucleotide sequence ID" value="NZ_FNPH01000005.1"/>
</dbReference>